<name>A0A2P6MQD0_9EUKA</name>
<feature type="non-terminal residue" evidence="1">
    <location>
        <position position="1"/>
    </location>
</feature>
<organism evidence="1 2">
    <name type="scientific">Planoprotostelium fungivorum</name>
    <dbReference type="NCBI Taxonomy" id="1890364"/>
    <lineage>
        <taxon>Eukaryota</taxon>
        <taxon>Amoebozoa</taxon>
        <taxon>Evosea</taxon>
        <taxon>Variosea</taxon>
        <taxon>Cavosteliida</taxon>
        <taxon>Cavosteliaceae</taxon>
        <taxon>Planoprotostelium</taxon>
    </lineage>
</organism>
<dbReference type="Proteomes" id="UP000241769">
    <property type="component" value="Unassembled WGS sequence"/>
</dbReference>
<gene>
    <name evidence="1" type="ORF">PROFUN_16501</name>
</gene>
<sequence length="103" mass="11677">QKVIKLLGVQTFHFILLNNKGSTPHPQWPGKNLNHIRRIAIPSQVQSYQLASNGLVALNGVKLLRTSLLCLARYICLIQNIFSLRQALWTANLSMCQQRLTLK</sequence>
<comment type="caution">
    <text evidence="1">The sequence shown here is derived from an EMBL/GenBank/DDBJ whole genome shotgun (WGS) entry which is preliminary data.</text>
</comment>
<evidence type="ECO:0000313" key="1">
    <source>
        <dbReference type="EMBL" id="PRP73896.1"/>
    </source>
</evidence>
<dbReference type="AlphaFoldDB" id="A0A2P6MQD0"/>
<evidence type="ECO:0000313" key="2">
    <source>
        <dbReference type="Proteomes" id="UP000241769"/>
    </source>
</evidence>
<proteinExistence type="predicted"/>
<accession>A0A2P6MQD0</accession>
<dbReference type="EMBL" id="MDYQ01000529">
    <property type="protein sequence ID" value="PRP73896.1"/>
    <property type="molecule type" value="Genomic_DNA"/>
</dbReference>
<reference evidence="1 2" key="1">
    <citation type="journal article" date="2018" name="Genome Biol. Evol.">
        <title>Multiple Roots of Fruiting Body Formation in Amoebozoa.</title>
        <authorList>
            <person name="Hillmann F."/>
            <person name="Forbes G."/>
            <person name="Novohradska S."/>
            <person name="Ferling I."/>
            <person name="Riege K."/>
            <person name="Groth M."/>
            <person name="Westermann M."/>
            <person name="Marz M."/>
            <person name="Spaller T."/>
            <person name="Winckler T."/>
            <person name="Schaap P."/>
            <person name="Glockner G."/>
        </authorList>
    </citation>
    <scope>NUCLEOTIDE SEQUENCE [LARGE SCALE GENOMIC DNA]</scope>
    <source>
        <strain evidence="1 2">Jena</strain>
    </source>
</reference>
<dbReference type="InParanoid" id="A0A2P6MQD0"/>
<protein>
    <submittedName>
        <fullName evidence="1">Uncharacterized protein</fullName>
    </submittedName>
</protein>
<keyword evidence="2" id="KW-1185">Reference proteome</keyword>